<comment type="caution">
    <text evidence="1">The sequence shown here is derived from an EMBL/GenBank/DDBJ whole genome shotgun (WGS) entry which is preliminary data.</text>
</comment>
<keyword evidence="2" id="KW-1185">Reference proteome</keyword>
<dbReference type="EMBL" id="JABXWT010000008">
    <property type="protein sequence ID" value="NVO57012.1"/>
    <property type="molecule type" value="Genomic_DNA"/>
</dbReference>
<proteinExistence type="predicted"/>
<dbReference type="Proteomes" id="UP000630805">
    <property type="component" value="Unassembled WGS sequence"/>
</dbReference>
<gene>
    <name evidence="1" type="ORF">HW561_14550</name>
</gene>
<accession>A0ABX2PS71</accession>
<evidence type="ECO:0008006" key="3">
    <source>
        <dbReference type="Google" id="ProtNLM"/>
    </source>
</evidence>
<name>A0ABX2PS71_9RHOB</name>
<sequence length="155" mass="16878">MSDETQVAQDRAEIAQLIKRQFRSLCWDEATPPDLMALNATYVEGANLFASARPAKGQTPQAFGERMARLRDDGTIPVFEEKGVGLHIWVAGNVAVAMAGCEMHENRGEITEDISAFLLVKNPDGWAIASQAWDILPSIAQAFAATGLSADRFEI</sequence>
<evidence type="ECO:0000313" key="2">
    <source>
        <dbReference type="Proteomes" id="UP000630805"/>
    </source>
</evidence>
<reference evidence="1 2" key="1">
    <citation type="submission" date="2020-06" db="EMBL/GenBank/DDBJ databases">
        <authorList>
            <person name="Cao W.R."/>
        </authorList>
    </citation>
    <scope>NUCLEOTIDE SEQUENCE [LARGE SCALE GENOMIC DNA]</scope>
    <source>
        <strain evidence="1 2">B1Z28</strain>
    </source>
</reference>
<protein>
    <recommendedName>
        <fullName evidence="3">SnoaL-like protein</fullName>
    </recommendedName>
</protein>
<dbReference type="RefSeq" id="WP_176866007.1">
    <property type="nucleotide sequence ID" value="NZ_JABXWT010000008.1"/>
</dbReference>
<evidence type="ECO:0000313" key="1">
    <source>
        <dbReference type="EMBL" id="NVO57012.1"/>
    </source>
</evidence>
<organism evidence="1 2">
    <name type="scientific">Ruegeria haliotis</name>
    <dbReference type="NCBI Taxonomy" id="2747601"/>
    <lineage>
        <taxon>Bacteria</taxon>
        <taxon>Pseudomonadati</taxon>
        <taxon>Pseudomonadota</taxon>
        <taxon>Alphaproteobacteria</taxon>
        <taxon>Rhodobacterales</taxon>
        <taxon>Roseobacteraceae</taxon>
        <taxon>Ruegeria</taxon>
    </lineage>
</organism>